<evidence type="ECO:0000256" key="10">
    <source>
        <dbReference type="ARBA" id="ARBA00049348"/>
    </source>
</evidence>
<dbReference type="EC" id="2.1.1.-" evidence="12"/>
<evidence type="ECO:0000259" key="11">
    <source>
        <dbReference type="PROSITE" id="PS01124"/>
    </source>
</evidence>
<keyword evidence="13" id="KW-1185">Reference proteome</keyword>
<dbReference type="InterPro" id="IPR036217">
    <property type="entry name" value="MethylDNA_cys_MeTrfase_DNAb"/>
</dbReference>
<evidence type="ECO:0000313" key="12">
    <source>
        <dbReference type="EMBL" id="MBX7484021.1"/>
    </source>
</evidence>
<gene>
    <name evidence="12" type="primary">ada</name>
    <name evidence="12" type="ORF">K3174_15940</name>
</gene>
<evidence type="ECO:0000256" key="4">
    <source>
        <dbReference type="ARBA" id="ARBA00022679"/>
    </source>
</evidence>
<dbReference type="GO" id="GO:0032259">
    <property type="term" value="P:methylation"/>
    <property type="evidence" value="ECO:0007669"/>
    <property type="project" value="UniProtKB-KW"/>
</dbReference>
<dbReference type="SUPFAM" id="SSF53155">
    <property type="entry name" value="Methylated DNA-protein cysteine methyltransferase domain"/>
    <property type="match status" value="1"/>
</dbReference>
<dbReference type="InterPro" id="IPR036631">
    <property type="entry name" value="MGMT_N_sf"/>
</dbReference>
<dbReference type="Pfam" id="PF12833">
    <property type="entry name" value="HTH_18"/>
    <property type="match status" value="1"/>
</dbReference>
<evidence type="ECO:0000256" key="1">
    <source>
        <dbReference type="ARBA" id="ARBA00001286"/>
    </source>
</evidence>
<dbReference type="Gene3D" id="3.40.10.10">
    <property type="entry name" value="DNA Methylphosphotriester Repair Domain"/>
    <property type="match status" value="1"/>
</dbReference>
<dbReference type="Proteomes" id="UP000755104">
    <property type="component" value="Unassembled WGS sequence"/>
</dbReference>
<dbReference type="InterPro" id="IPR018060">
    <property type="entry name" value="HTH_AraC"/>
</dbReference>
<dbReference type="CDD" id="cd06445">
    <property type="entry name" value="ATase"/>
    <property type="match status" value="1"/>
</dbReference>
<reference evidence="12 13" key="1">
    <citation type="submission" date="2021-08" db="EMBL/GenBank/DDBJ databases">
        <title>Comparative Genomics Analysis of the Genus Qipengyuania Reveals Extensive Genetic Diversity and Metabolic Versatility, Including the Description of Fifteen Novel Species.</title>
        <authorList>
            <person name="Liu Y."/>
        </authorList>
    </citation>
    <scope>NUCLEOTIDE SEQUENCE [LARGE SCALE GENOMIC DNA]</scope>
    <source>
        <strain evidence="12 13">6D47A</strain>
    </source>
</reference>
<keyword evidence="5" id="KW-0227">DNA damage</keyword>
<feature type="domain" description="HTH araC/xylS-type" evidence="11">
    <location>
        <begin position="109"/>
        <end position="191"/>
    </location>
</feature>
<dbReference type="NCBIfam" id="TIGR00589">
    <property type="entry name" value="ogt"/>
    <property type="match status" value="1"/>
</dbReference>
<evidence type="ECO:0000256" key="2">
    <source>
        <dbReference type="ARBA" id="ARBA00001947"/>
    </source>
</evidence>
<dbReference type="PROSITE" id="PS00374">
    <property type="entry name" value="MGMT"/>
    <property type="match status" value="1"/>
</dbReference>
<accession>A0ABS7JCG5</accession>
<dbReference type="SUPFAM" id="SSF46767">
    <property type="entry name" value="Methylated DNA-protein cysteine methyltransferase, C-terminal domain"/>
    <property type="match status" value="1"/>
</dbReference>
<keyword evidence="4 12" id="KW-0808">Transferase</keyword>
<evidence type="ECO:0000313" key="13">
    <source>
        <dbReference type="Proteomes" id="UP000755104"/>
    </source>
</evidence>
<dbReference type="NCBIfam" id="NF011964">
    <property type="entry name" value="PRK15435.1"/>
    <property type="match status" value="1"/>
</dbReference>
<evidence type="ECO:0000256" key="8">
    <source>
        <dbReference type="ARBA" id="ARBA00023163"/>
    </source>
</evidence>
<dbReference type="Gene3D" id="1.10.10.10">
    <property type="entry name" value="Winged helix-like DNA-binding domain superfamily/Winged helix DNA-binding domain"/>
    <property type="match status" value="1"/>
</dbReference>
<evidence type="ECO:0000256" key="3">
    <source>
        <dbReference type="ARBA" id="ARBA00022603"/>
    </source>
</evidence>
<dbReference type="SMART" id="SM00342">
    <property type="entry name" value="HTH_ARAC"/>
    <property type="match status" value="1"/>
</dbReference>
<sequence length="358" mass="38035">MRGTKPPKSDPERILADPRWNALVTRDKTADGSFFYSVRSTGVFCRPSCAARLAKPENVAFHATSGDAERAGFRPCKRCKPDQPPTEQRVAALMAAACRTIEDAEDLPNLAALAGAAGLSPSHFHRVFKAVVGVTPKAYGEARRTARVQSELADGASVTAAFYGAGFGSSSRFYDKAPAMLGMAPSRYRRGGMGATIRFAVGESRLGAVLVAASESGICAILLGDDPEELLQDLQNRFPSADFVGGDDRFEQLVARVVGFVEQPHTDLDLPLDIQGTAFQQRVWQALRAIPAGSTASYAEIARAIGDAGAARAVAGACAANPLAVAIPCHRVVRSDGALSGYRWGIERKRQLLESEAA</sequence>
<name>A0ABS7JCG5_9SPHN</name>
<dbReference type="PIRSF" id="PIRSF000409">
    <property type="entry name" value="Ada"/>
    <property type="match status" value="1"/>
</dbReference>
<dbReference type="PANTHER" id="PTHR10815">
    <property type="entry name" value="METHYLATED-DNA--PROTEIN-CYSTEINE METHYLTRANSFERASE"/>
    <property type="match status" value="1"/>
</dbReference>
<keyword evidence="7" id="KW-0010">Activator</keyword>
<evidence type="ECO:0000256" key="9">
    <source>
        <dbReference type="ARBA" id="ARBA00023204"/>
    </source>
</evidence>
<comment type="cofactor">
    <cofactor evidence="2">
        <name>Zn(2+)</name>
        <dbReference type="ChEBI" id="CHEBI:29105"/>
    </cofactor>
</comment>
<keyword evidence="6" id="KW-0805">Transcription regulation</keyword>
<dbReference type="InterPro" id="IPR014048">
    <property type="entry name" value="MethylDNA_cys_MeTrfase_DNA-bd"/>
</dbReference>
<evidence type="ECO:0000256" key="7">
    <source>
        <dbReference type="ARBA" id="ARBA00023159"/>
    </source>
</evidence>
<dbReference type="Gene3D" id="3.30.160.70">
    <property type="entry name" value="Methylated DNA-protein cysteine methyltransferase domain"/>
    <property type="match status" value="1"/>
</dbReference>
<dbReference type="GO" id="GO:0003677">
    <property type="term" value="F:DNA binding"/>
    <property type="evidence" value="ECO:0007669"/>
    <property type="project" value="UniProtKB-KW"/>
</dbReference>
<comment type="catalytic activity">
    <reaction evidence="10">
        <text>a 6-O-methyl-2'-deoxyguanosine in DNA + L-cysteinyl-[protein] = S-methyl-L-cysteinyl-[protein] + a 2'-deoxyguanosine in DNA</text>
        <dbReference type="Rhea" id="RHEA:24000"/>
        <dbReference type="Rhea" id="RHEA-COMP:10131"/>
        <dbReference type="Rhea" id="RHEA-COMP:10132"/>
        <dbReference type="Rhea" id="RHEA-COMP:11367"/>
        <dbReference type="Rhea" id="RHEA-COMP:11368"/>
        <dbReference type="ChEBI" id="CHEBI:29950"/>
        <dbReference type="ChEBI" id="CHEBI:82612"/>
        <dbReference type="ChEBI" id="CHEBI:85445"/>
        <dbReference type="ChEBI" id="CHEBI:85448"/>
        <dbReference type="EC" id="2.1.1.63"/>
    </reaction>
</comment>
<dbReference type="GO" id="GO:0008168">
    <property type="term" value="F:methyltransferase activity"/>
    <property type="evidence" value="ECO:0007669"/>
    <property type="project" value="UniProtKB-KW"/>
</dbReference>
<organism evidence="12 13">
    <name type="scientific">Qipengyuania qiaonensis</name>
    <dbReference type="NCBI Taxonomy" id="2867240"/>
    <lineage>
        <taxon>Bacteria</taxon>
        <taxon>Pseudomonadati</taxon>
        <taxon>Pseudomonadota</taxon>
        <taxon>Alphaproteobacteria</taxon>
        <taxon>Sphingomonadales</taxon>
        <taxon>Erythrobacteraceae</taxon>
        <taxon>Qipengyuania</taxon>
    </lineage>
</organism>
<dbReference type="RefSeq" id="WP_221560429.1">
    <property type="nucleotide sequence ID" value="NZ_JAIGNO010000018.1"/>
</dbReference>
<evidence type="ECO:0000256" key="5">
    <source>
        <dbReference type="ARBA" id="ARBA00022763"/>
    </source>
</evidence>
<dbReference type="InterPro" id="IPR016221">
    <property type="entry name" value="Bifunct_regulatory_prot_Ada"/>
</dbReference>
<protein>
    <submittedName>
        <fullName evidence="12">Bifunctional DNA-binding transcriptional regulator/O6-methylguanine-DNA methyltransferase Ada</fullName>
        <ecNumber evidence="12">2.1.1.-</ecNumber>
    </submittedName>
</protein>
<dbReference type="InterPro" id="IPR035451">
    <property type="entry name" value="Ada-like_dom_sf"/>
</dbReference>
<dbReference type="InterPro" id="IPR004026">
    <property type="entry name" value="Ada_DNA_repair_Zn-bd"/>
</dbReference>
<dbReference type="Gene3D" id="1.10.10.60">
    <property type="entry name" value="Homeodomain-like"/>
    <property type="match status" value="1"/>
</dbReference>
<dbReference type="InterPro" id="IPR009057">
    <property type="entry name" value="Homeodomain-like_sf"/>
</dbReference>
<keyword evidence="9" id="KW-0234">DNA repair</keyword>
<dbReference type="InterPro" id="IPR036388">
    <property type="entry name" value="WH-like_DNA-bd_sf"/>
</dbReference>
<proteinExistence type="predicted"/>
<keyword evidence="12" id="KW-0238">DNA-binding</keyword>
<dbReference type="EMBL" id="JAIGNO010000018">
    <property type="protein sequence ID" value="MBX7484021.1"/>
    <property type="molecule type" value="Genomic_DNA"/>
</dbReference>
<dbReference type="Pfam" id="PF01035">
    <property type="entry name" value="DNA_binding_1"/>
    <property type="match status" value="1"/>
</dbReference>
<dbReference type="PANTHER" id="PTHR10815:SF14">
    <property type="entry name" value="BIFUNCTIONAL TRANSCRIPTIONAL ACTIVATOR_DNA REPAIR ENZYME ADA"/>
    <property type="match status" value="1"/>
</dbReference>
<dbReference type="PROSITE" id="PS01124">
    <property type="entry name" value="HTH_ARAC_FAMILY_2"/>
    <property type="match status" value="1"/>
</dbReference>
<dbReference type="InterPro" id="IPR001497">
    <property type="entry name" value="MethylDNA_cys_MeTrfase_AS"/>
</dbReference>
<keyword evidence="3 12" id="KW-0489">Methyltransferase</keyword>
<dbReference type="SUPFAM" id="SSF46689">
    <property type="entry name" value="Homeodomain-like"/>
    <property type="match status" value="1"/>
</dbReference>
<dbReference type="Pfam" id="PF02870">
    <property type="entry name" value="Methyltransf_1N"/>
    <property type="match status" value="1"/>
</dbReference>
<keyword evidence="8" id="KW-0804">Transcription</keyword>
<comment type="caution">
    <text evidence="12">The sequence shown here is derived from an EMBL/GenBank/DDBJ whole genome shotgun (WGS) entry which is preliminary data.</text>
</comment>
<evidence type="ECO:0000256" key="6">
    <source>
        <dbReference type="ARBA" id="ARBA00023015"/>
    </source>
</evidence>
<dbReference type="InterPro" id="IPR008332">
    <property type="entry name" value="MethylG_MeTrfase_N"/>
</dbReference>
<dbReference type="Pfam" id="PF02805">
    <property type="entry name" value="Ada_Zn_binding"/>
    <property type="match status" value="1"/>
</dbReference>
<comment type="catalytic activity">
    <reaction evidence="1">
        <text>a 4-O-methyl-thymidine in DNA + L-cysteinyl-[protein] = a thymidine in DNA + S-methyl-L-cysteinyl-[protein]</text>
        <dbReference type="Rhea" id="RHEA:53428"/>
        <dbReference type="Rhea" id="RHEA-COMP:10131"/>
        <dbReference type="Rhea" id="RHEA-COMP:10132"/>
        <dbReference type="Rhea" id="RHEA-COMP:13555"/>
        <dbReference type="Rhea" id="RHEA-COMP:13556"/>
        <dbReference type="ChEBI" id="CHEBI:29950"/>
        <dbReference type="ChEBI" id="CHEBI:82612"/>
        <dbReference type="ChEBI" id="CHEBI:137386"/>
        <dbReference type="ChEBI" id="CHEBI:137387"/>
        <dbReference type="EC" id="2.1.1.63"/>
    </reaction>
</comment>
<dbReference type="SUPFAM" id="SSF57884">
    <property type="entry name" value="Ada DNA repair protein, N-terminal domain (N-Ada 10)"/>
    <property type="match status" value="1"/>
</dbReference>